<reference evidence="12 13" key="1">
    <citation type="journal article" date="2014" name="BMC Genomics">
        <title>The genome of the intracellular bacterium of the coastal bivalve, Solemya velum: a blueprint for thriving in and out of symbiosis.</title>
        <authorList>
            <person name="Dmytrenko O."/>
            <person name="Russell S.L."/>
            <person name="Loo W.T."/>
            <person name="Fontanez K.M."/>
            <person name="Liao L."/>
            <person name="Roeselers G."/>
            <person name="Sharma R."/>
            <person name="Stewart F.J."/>
            <person name="Newton I.L."/>
            <person name="Woyke T."/>
            <person name="Wu D."/>
            <person name="Lang J.M."/>
            <person name="Eisen J.A."/>
            <person name="Cavanaugh C.M."/>
        </authorList>
    </citation>
    <scope>NUCLEOTIDE SEQUENCE [LARGE SCALE GENOMIC DNA]</scope>
    <source>
        <strain evidence="12 13">WH</strain>
    </source>
</reference>
<dbReference type="InterPro" id="IPR025200">
    <property type="entry name" value="PPK_C_dom2"/>
</dbReference>
<dbReference type="PANTHER" id="PTHR30218:SF0">
    <property type="entry name" value="POLYPHOSPHATE KINASE"/>
    <property type="match status" value="1"/>
</dbReference>
<keyword evidence="1 6" id="KW-0597">Phosphoprotein</keyword>
<dbReference type="Proteomes" id="UP000030856">
    <property type="component" value="Unassembled WGS sequence"/>
</dbReference>
<dbReference type="HAMAP" id="MF_00347">
    <property type="entry name" value="Polyphosphate_kinase"/>
    <property type="match status" value="1"/>
</dbReference>
<keyword evidence="4 6" id="KW-0418">Kinase</keyword>
<evidence type="ECO:0000256" key="1">
    <source>
        <dbReference type="ARBA" id="ARBA00022553"/>
    </source>
</evidence>
<dbReference type="SUPFAM" id="SSF140356">
    <property type="entry name" value="PPK N-terminal domain-like"/>
    <property type="match status" value="1"/>
</dbReference>
<dbReference type="PATRIC" id="fig|2340.3.peg.1014"/>
<evidence type="ECO:0000259" key="11">
    <source>
        <dbReference type="Pfam" id="PF17941"/>
    </source>
</evidence>
<dbReference type="InterPro" id="IPR003414">
    <property type="entry name" value="PP_kinase"/>
</dbReference>
<keyword evidence="2 6" id="KW-0808">Transferase</keyword>
<dbReference type="Pfam" id="PF13090">
    <property type="entry name" value="PP_kinase_C"/>
    <property type="match status" value="1"/>
</dbReference>
<evidence type="ECO:0000259" key="9">
    <source>
        <dbReference type="Pfam" id="PF13089"/>
    </source>
</evidence>
<keyword evidence="13" id="KW-1185">Reference proteome</keyword>
<dbReference type="InterPro" id="IPR025198">
    <property type="entry name" value="PPK_N_dom"/>
</dbReference>
<dbReference type="GO" id="GO:0046872">
    <property type="term" value="F:metal ion binding"/>
    <property type="evidence" value="ECO:0007669"/>
    <property type="project" value="UniProtKB-KW"/>
</dbReference>
<feature type="domain" description="Polyphosphate kinase middle" evidence="8">
    <location>
        <begin position="125"/>
        <end position="304"/>
    </location>
</feature>
<comment type="cofactor">
    <cofactor evidence="6">
        <name>Mg(2+)</name>
        <dbReference type="ChEBI" id="CHEBI:18420"/>
    </cofactor>
</comment>
<dbReference type="Pfam" id="PF02503">
    <property type="entry name" value="PP_kinase"/>
    <property type="match status" value="1"/>
</dbReference>
<dbReference type="Gene3D" id="3.30.1840.10">
    <property type="entry name" value="Polyphosphate kinase middle domain"/>
    <property type="match status" value="1"/>
</dbReference>
<dbReference type="Gene3D" id="3.30.870.10">
    <property type="entry name" value="Endonuclease Chain A"/>
    <property type="match status" value="2"/>
</dbReference>
<comment type="PTM">
    <text evidence="6 7">An intermediate of this reaction is the autophosphorylated ppk in which a phosphate is covalently linked to a histidine residue through a N-P bond.</text>
</comment>
<feature type="active site" description="Phosphohistidine intermediate" evidence="6">
    <location>
        <position position="438"/>
    </location>
</feature>
<dbReference type="RefSeq" id="WP_043116278.1">
    <property type="nucleotide sequence ID" value="NZ_JRAA01000001.1"/>
</dbReference>
<comment type="catalytic activity">
    <reaction evidence="6 7">
        <text>[phosphate](n) + ATP = [phosphate](n+1) + ADP</text>
        <dbReference type="Rhea" id="RHEA:19573"/>
        <dbReference type="Rhea" id="RHEA-COMP:9859"/>
        <dbReference type="Rhea" id="RHEA-COMP:14280"/>
        <dbReference type="ChEBI" id="CHEBI:16838"/>
        <dbReference type="ChEBI" id="CHEBI:30616"/>
        <dbReference type="ChEBI" id="CHEBI:456216"/>
        <dbReference type="EC" id="2.7.4.1"/>
    </reaction>
</comment>
<dbReference type="CDD" id="cd09168">
    <property type="entry name" value="PLDc_PaPPK1_C2_like"/>
    <property type="match status" value="1"/>
</dbReference>
<evidence type="ECO:0000256" key="7">
    <source>
        <dbReference type="RuleBase" id="RU003800"/>
    </source>
</evidence>
<dbReference type="InterPro" id="IPR024953">
    <property type="entry name" value="PP_kinase_middle"/>
</dbReference>
<organism evidence="12 13">
    <name type="scientific">Solemya velum gill symbiont</name>
    <dbReference type="NCBI Taxonomy" id="2340"/>
    <lineage>
        <taxon>Bacteria</taxon>
        <taxon>Pseudomonadati</taxon>
        <taxon>Pseudomonadota</taxon>
        <taxon>Gammaproteobacteria</taxon>
        <taxon>sulfur-oxidizing symbionts</taxon>
    </lineage>
</organism>
<evidence type="ECO:0000313" key="12">
    <source>
        <dbReference type="EMBL" id="KHF26501.1"/>
    </source>
</evidence>
<feature type="domain" description="Polyphosphate kinase N-terminal" evidence="9">
    <location>
        <begin position="10"/>
        <end position="115"/>
    </location>
</feature>
<dbReference type="SUPFAM" id="SSF143724">
    <property type="entry name" value="PHP14-like"/>
    <property type="match status" value="1"/>
</dbReference>
<proteinExistence type="inferred from homology"/>
<evidence type="ECO:0000313" key="13">
    <source>
        <dbReference type="Proteomes" id="UP000030856"/>
    </source>
</evidence>
<feature type="binding site" evidence="6">
    <location>
        <position position="408"/>
    </location>
    <ligand>
        <name>Mg(2+)</name>
        <dbReference type="ChEBI" id="CHEBI:18420"/>
    </ligand>
</feature>
<dbReference type="Pfam" id="PF13089">
    <property type="entry name" value="PP_kinase_N"/>
    <property type="match status" value="1"/>
</dbReference>
<dbReference type="SUPFAM" id="SSF56024">
    <property type="entry name" value="Phospholipase D/nuclease"/>
    <property type="match status" value="2"/>
</dbReference>
<evidence type="ECO:0000256" key="2">
    <source>
        <dbReference type="ARBA" id="ARBA00022679"/>
    </source>
</evidence>
<evidence type="ECO:0000259" key="8">
    <source>
        <dbReference type="Pfam" id="PF02503"/>
    </source>
</evidence>
<sequence>MSSEFTPDLFINRELSNLQFNRRVLELSQDTSVPLLERLRFMCISCSNLDEFFEVRAARLKQQQMHNIDPQDPAGMSAAQQLEAISKEAHSLVKEQYIVFNQQLIPELEAENIHFLRRSAWTEQQSNWLNNHFKRELAPLLSPLGLDHAHPFPRILNKSLNFIVQLEGKDAFGRDSGMAIVQAPRALPRIIRLPEEISPSPDTFVFLSSVIHAHVDDLFPGMTSLGSYQFRVTRNSDLFVSEEADDLMLALKGELLSRNYGDEVRLEVADDIQPRLKNYLVEKCRLDEQDVYPVNGPVNLSRLAAVVDMVDRPELKFPAIRPGFPEDFVTDQDIFDYISDKRYVLMHHPYQSFDPVVNLVQQAAVDKKVVAIKMTLYRTGSKSQIADALVAAARAGKEVTAVIELRARFDEEANIALATRLQDAGAYVAYGVVGHKTHAKMTLVVRRQGRRLKRFVHLGTGNYHAGTAKAYTDYGMLSDDSALGSDVHRLFLQLTGLGKSLNLKKMLSAPFTLHSSMVKFIRHEAEHARAGRKALIRAKMNSLIEPKIIEELYKASQAGVKIELIVRGVCGIRPGIKGVSENIHIRSIMGRFLEHTRVFYFYNDGEENLYCASADWMGRNFFKRIESCFPVEQYALKRRIIKETFTTHLRDNCQSWVLKSNGTYKRVKPSKRAKPRNAHEILIEMMQG</sequence>
<feature type="binding site" evidence="6">
    <location>
        <position position="595"/>
    </location>
    <ligand>
        <name>ATP</name>
        <dbReference type="ChEBI" id="CHEBI:30616"/>
    </ligand>
</feature>
<accession>A0A0B0HGA9</accession>
<dbReference type="Pfam" id="PF17941">
    <property type="entry name" value="PP_kinase_C_1"/>
    <property type="match status" value="1"/>
</dbReference>
<gene>
    <name evidence="6" type="primary">ppk</name>
    <name evidence="12" type="ORF">JV46_11690</name>
</gene>
<dbReference type="EMBL" id="JRAA01000001">
    <property type="protein sequence ID" value="KHF26501.1"/>
    <property type="molecule type" value="Genomic_DNA"/>
</dbReference>
<keyword evidence="6" id="KW-0479">Metal-binding</keyword>
<dbReference type="NCBIfam" id="NF003917">
    <property type="entry name" value="PRK05443.1-1"/>
    <property type="match status" value="1"/>
</dbReference>
<keyword evidence="6" id="KW-0460">Magnesium</keyword>
<feature type="domain" description="Polyphosphate kinase C-terminal" evidence="11">
    <location>
        <begin position="334"/>
        <end position="497"/>
    </location>
</feature>
<dbReference type="Gene3D" id="1.20.58.310">
    <property type="entry name" value="Polyphosphate kinase N-terminal domain"/>
    <property type="match status" value="1"/>
</dbReference>
<feature type="binding site" evidence="6">
    <location>
        <position position="378"/>
    </location>
    <ligand>
        <name>Mg(2+)</name>
        <dbReference type="ChEBI" id="CHEBI:18420"/>
    </ligand>
</feature>
<dbReference type="STRING" id="2340.JV46_11690"/>
<comment type="caution">
    <text evidence="12">The sequence shown here is derived from an EMBL/GenBank/DDBJ whole genome shotgun (WGS) entry which is preliminary data.</text>
</comment>
<dbReference type="GO" id="GO:0005524">
    <property type="term" value="F:ATP binding"/>
    <property type="evidence" value="ECO:0007669"/>
    <property type="project" value="UniProtKB-KW"/>
</dbReference>
<dbReference type="OrthoDB" id="9761456at2"/>
<dbReference type="EC" id="2.7.4.1" evidence="6 7"/>
<dbReference type="InterPro" id="IPR036832">
    <property type="entry name" value="PPK_N_dom_sf"/>
</dbReference>
<evidence type="ECO:0000256" key="5">
    <source>
        <dbReference type="ARBA" id="ARBA00022840"/>
    </source>
</evidence>
<dbReference type="GO" id="GO:0009358">
    <property type="term" value="C:polyphosphate kinase complex"/>
    <property type="evidence" value="ECO:0007669"/>
    <property type="project" value="InterPro"/>
</dbReference>
<dbReference type="InterPro" id="IPR041108">
    <property type="entry name" value="PP_kinase_C_1"/>
</dbReference>
<evidence type="ECO:0000256" key="3">
    <source>
        <dbReference type="ARBA" id="ARBA00022741"/>
    </source>
</evidence>
<dbReference type="PIRSF" id="PIRSF015589">
    <property type="entry name" value="PP_kinase"/>
    <property type="match status" value="1"/>
</dbReference>
<feature type="binding site" evidence="6">
    <location>
        <position position="567"/>
    </location>
    <ligand>
        <name>ATP</name>
        <dbReference type="ChEBI" id="CHEBI:30616"/>
    </ligand>
</feature>
<dbReference type="NCBIfam" id="NF003918">
    <property type="entry name" value="PRK05443.1-2"/>
    <property type="match status" value="1"/>
</dbReference>
<comment type="function">
    <text evidence="6 7">Catalyzes the reversible transfer of the terminal phosphate of ATP to form a long-chain polyphosphate (polyP).</text>
</comment>
<dbReference type="NCBIfam" id="NF003921">
    <property type="entry name" value="PRK05443.2-2"/>
    <property type="match status" value="1"/>
</dbReference>
<keyword evidence="5 6" id="KW-0067">ATP-binding</keyword>
<dbReference type="eggNOG" id="COG0855">
    <property type="taxonomic scope" value="Bacteria"/>
</dbReference>
<protein>
    <recommendedName>
        <fullName evidence="6 7">Polyphosphate kinase</fullName>
        <ecNumber evidence="6 7">2.7.4.1</ecNumber>
    </recommendedName>
    <alternativeName>
        <fullName evidence="6">ATP-polyphosphate phosphotransferase</fullName>
    </alternativeName>
    <alternativeName>
        <fullName evidence="6">Polyphosphoric acid kinase</fullName>
    </alternativeName>
</protein>
<dbReference type="NCBIfam" id="TIGR03705">
    <property type="entry name" value="poly_P_kin"/>
    <property type="match status" value="1"/>
</dbReference>
<feature type="binding site" evidence="6">
    <location>
        <position position="471"/>
    </location>
    <ligand>
        <name>ATP</name>
        <dbReference type="ChEBI" id="CHEBI:30616"/>
    </ligand>
</feature>
<dbReference type="GO" id="GO:0008976">
    <property type="term" value="F:polyphosphate kinase activity"/>
    <property type="evidence" value="ECO:0007669"/>
    <property type="project" value="UniProtKB-UniRule"/>
</dbReference>
<evidence type="ECO:0000256" key="6">
    <source>
        <dbReference type="HAMAP-Rule" id="MF_00347"/>
    </source>
</evidence>
<feature type="domain" description="Polyphosphate kinase C-terminal" evidence="10">
    <location>
        <begin position="507"/>
        <end position="674"/>
    </location>
</feature>
<evidence type="ECO:0000259" key="10">
    <source>
        <dbReference type="Pfam" id="PF13090"/>
    </source>
</evidence>
<dbReference type="AlphaFoldDB" id="A0A0B0HGA9"/>
<dbReference type="InterPro" id="IPR036830">
    <property type="entry name" value="PP_kinase_middle_dom_sf"/>
</dbReference>
<comment type="similarity">
    <text evidence="6 7">Belongs to the polyphosphate kinase 1 (PPK1) family.</text>
</comment>
<evidence type="ECO:0000256" key="4">
    <source>
        <dbReference type="ARBA" id="ARBA00022777"/>
    </source>
</evidence>
<dbReference type="PANTHER" id="PTHR30218">
    <property type="entry name" value="POLYPHOSPHATE KINASE"/>
    <property type="match status" value="1"/>
</dbReference>
<keyword evidence="3 6" id="KW-0547">Nucleotide-binding</keyword>
<dbReference type="GO" id="GO:0006799">
    <property type="term" value="P:polyphosphate biosynthetic process"/>
    <property type="evidence" value="ECO:0007669"/>
    <property type="project" value="UniProtKB-UniRule"/>
</dbReference>
<feature type="binding site" evidence="6">
    <location>
        <position position="48"/>
    </location>
    <ligand>
        <name>ATP</name>
        <dbReference type="ChEBI" id="CHEBI:30616"/>
    </ligand>
</feature>
<name>A0A0B0HGA9_SOVGS</name>